<proteinExistence type="predicted"/>
<dbReference type="RefSeq" id="WP_307489040.1">
    <property type="nucleotide sequence ID" value="NZ_JAUSVB010000001.1"/>
</dbReference>
<dbReference type="InterPro" id="IPR002125">
    <property type="entry name" value="CMP_dCMP_dom"/>
</dbReference>
<dbReference type="Gene3D" id="3.40.140.10">
    <property type="entry name" value="Cytidine Deaminase, domain 2"/>
    <property type="match status" value="1"/>
</dbReference>
<accession>A0ABU0E9F4</accession>
<evidence type="ECO:0000313" key="3">
    <source>
        <dbReference type="Proteomes" id="UP001239626"/>
    </source>
</evidence>
<comment type="caution">
    <text evidence="2">The sequence shown here is derived from an EMBL/GenBank/DDBJ whole genome shotgun (WGS) entry which is preliminary data.</text>
</comment>
<keyword evidence="3" id="KW-1185">Reference proteome</keyword>
<reference evidence="2 3" key="1">
    <citation type="submission" date="2023-07" db="EMBL/GenBank/DDBJ databases">
        <title>Sorghum-associated microbial communities from plants grown in Nebraska, USA.</title>
        <authorList>
            <person name="Schachtman D."/>
        </authorList>
    </citation>
    <scope>NUCLEOTIDE SEQUENCE [LARGE SCALE GENOMIC DNA]</scope>
    <source>
        <strain evidence="2 3">BE332</strain>
    </source>
</reference>
<evidence type="ECO:0000259" key="1">
    <source>
        <dbReference type="Pfam" id="PF00383"/>
    </source>
</evidence>
<dbReference type="SUPFAM" id="SSF53927">
    <property type="entry name" value="Cytidine deaminase-like"/>
    <property type="match status" value="1"/>
</dbReference>
<evidence type="ECO:0000313" key="2">
    <source>
        <dbReference type="EMBL" id="MDQ0371894.1"/>
    </source>
</evidence>
<dbReference type="Proteomes" id="UP001239626">
    <property type="component" value="Unassembled WGS sequence"/>
</dbReference>
<gene>
    <name evidence="2" type="ORF">J2X26_000191</name>
</gene>
<feature type="domain" description="CMP/dCMP-type deaminase" evidence="1">
    <location>
        <begin position="88"/>
        <end position="188"/>
    </location>
</feature>
<sequence>MSALPPDVPPDSSLAGYWDKPVSSLVEPPAVPVSPGDAERHTIASLVVMALIDGYWNGNKSGALGTYPWRENQKVDEGRYAGDKSGDRYLGHNIACIAVDENGSILDFDLNHNELFNSSAEHAESRLVRRLFSLNQTYNNWQVVDPDEAAPVRYGSTMNGVTIYTSLESCAQCSGVMTLAACRRVVYLQSDPGQYRVGTILYNLSKPAPVGPGRAAGSRPRPTSKYWAPEPVAAASFGFTPMQELDQAYREFAAEVGSDPSRYFFKPPGGRPEKSASITSFLCTDLARDIYARAAAALASFVVAAPDHKPRRSDGETDGVKSNAEMLDHAKRFVRHAVVEARRGTPHH</sequence>
<dbReference type="EMBL" id="JAUSVB010000001">
    <property type="protein sequence ID" value="MDQ0371894.1"/>
    <property type="molecule type" value="Genomic_DNA"/>
</dbReference>
<protein>
    <submittedName>
        <fullName evidence="2">tRNA(Arg) A34 adenosine deaminase TadA</fullName>
    </submittedName>
</protein>
<dbReference type="InterPro" id="IPR016193">
    <property type="entry name" value="Cytidine_deaminase-like"/>
</dbReference>
<organism evidence="2 3">
    <name type="scientific">Cellulomonas humilata</name>
    <dbReference type="NCBI Taxonomy" id="144055"/>
    <lineage>
        <taxon>Bacteria</taxon>
        <taxon>Bacillati</taxon>
        <taxon>Actinomycetota</taxon>
        <taxon>Actinomycetes</taxon>
        <taxon>Micrococcales</taxon>
        <taxon>Cellulomonadaceae</taxon>
        <taxon>Cellulomonas</taxon>
    </lineage>
</organism>
<name>A0ABU0E9F4_9CELL</name>
<dbReference type="Pfam" id="PF00383">
    <property type="entry name" value="dCMP_cyt_deam_1"/>
    <property type="match status" value="1"/>
</dbReference>